<dbReference type="EMBL" id="JACAZI010000011">
    <property type="protein sequence ID" value="KAF7348757.1"/>
    <property type="molecule type" value="Genomic_DNA"/>
</dbReference>
<proteinExistence type="predicted"/>
<dbReference type="Pfam" id="PF07983">
    <property type="entry name" value="X8"/>
    <property type="match status" value="1"/>
</dbReference>
<keyword evidence="4" id="KW-1185">Reference proteome</keyword>
<dbReference type="Gene3D" id="1.20.58.1040">
    <property type="match status" value="1"/>
</dbReference>
<dbReference type="InterPro" id="IPR012946">
    <property type="entry name" value="X8"/>
</dbReference>
<dbReference type="AlphaFoldDB" id="A0A8H6XYS7"/>
<comment type="caution">
    <text evidence="3">The sequence shown here is derived from an EMBL/GenBank/DDBJ whole genome shotgun (WGS) entry which is preliminary data.</text>
</comment>
<reference evidence="3" key="1">
    <citation type="submission" date="2020-05" db="EMBL/GenBank/DDBJ databases">
        <title>Mycena genomes resolve the evolution of fungal bioluminescence.</title>
        <authorList>
            <person name="Tsai I.J."/>
        </authorList>
    </citation>
    <scope>NUCLEOTIDE SEQUENCE</scope>
    <source>
        <strain evidence="3">CCC161011</strain>
    </source>
</reference>
<name>A0A8H6XYS7_9AGAR</name>
<dbReference type="GO" id="GO:0016740">
    <property type="term" value="F:transferase activity"/>
    <property type="evidence" value="ECO:0007669"/>
    <property type="project" value="UniProtKB-KW"/>
</dbReference>
<evidence type="ECO:0000256" key="1">
    <source>
        <dbReference type="ARBA" id="ARBA00022729"/>
    </source>
</evidence>
<dbReference type="Gene3D" id="3.20.20.80">
    <property type="entry name" value="Glycosidases"/>
    <property type="match status" value="1"/>
</dbReference>
<feature type="domain" description="X8" evidence="2">
    <location>
        <begin position="108"/>
        <end position="171"/>
    </location>
</feature>
<evidence type="ECO:0000259" key="2">
    <source>
        <dbReference type="Pfam" id="PF07983"/>
    </source>
</evidence>
<evidence type="ECO:0000313" key="4">
    <source>
        <dbReference type="Proteomes" id="UP000620124"/>
    </source>
</evidence>
<protein>
    <submittedName>
        <fullName evidence="3">1,3-beta-glucanosyltransferase</fullName>
    </submittedName>
</protein>
<keyword evidence="1" id="KW-0732">Signal</keyword>
<dbReference type="OrthoDB" id="421038at2759"/>
<evidence type="ECO:0000313" key="3">
    <source>
        <dbReference type="EMBL" id="KAF7348757.1"/>
    </source>
</evidence>
<sequence>MTNVCSGGCTFSYLSAQSQGHAFGMAALSSNNTSVTINADFDNLVSQYCKVNFASINSQSQSSVAASTFSACLIEKTSLEASAALASTPNASTSTSTTSVYTPPNAQSHGMLMGIVCGLLGSVNGTYADITVNGTTAMCDLAVTSLSYACSQYYDLSPRNPASCDFSGDATISNSATDSPASAVT</sequence>
<dbReference type="Proteomes" id="UP000620124">
    <property type="component" value="Unassembled WGS sequence"/>
</dbReference>
<keyword evidence="3" id="KW-0808">Transferase</keyword>
<gene>
    <name evidence="3" type="ORF">MVEN_01394900</name>
</gene>
<organism evidence="3 4">
    <name type="scientific">Mycena venus</name>
    <dbReference type="NCBI Taxonomy" id="2733690"/>
    <lineage>
        <taxon>Eukaryota</taxon>
        <taxon>Fungi</taxon>
        <taxon>Dikarya</taxon>
        <taxon>Basidiomycota</taxon>
        <taxon>Agaricomycotina</taxon>
        <taxon>Agaricomycetes</taxon>
        <taxon>Agaricomycetidae</taxon>
        <taxon>Agaricales</taxon>
        <taxon>Marasmiineae</taxon>
        <taxon>Mycenaceae</taxon>
        <taxon>Mycena</taxon>
    </lineage>
</organism>
<accession>A0A8H6XYS7</accession>